<feature type="transmembrane region" description="Helical" evidence="1">
    <location>
        <begin position="12"/>
        <end position="29"/>
    </location>
</feature>
<dbReference type="EMBL" id="JANSUY010000027">
    <property type="protein sequence ID" value="MCR9017338.1"/>
    <property type="molecule type" value="Genomic_DNA"/>
</dbReference>
<sequence length="140" mass="16082">MKIYQAKKGVGIKVMLVVFAFLPIIKISYDGQFGFSSLFMFLLLLTPFLFVSWVYFGTFYWIENGIFYYRSGFLKGNLEINQISRITKNKTSWSGVKPAMASKGLVIKMKYDEVYIAPEDNEEVIRDLLNVNSGIKIDGF</sequence>
<keyword evidence="1" id="KW-0472">Membrane</keyword>
<evidence type="ECO:0000313" key="4">
    <source>
        <dbReference type="Proteomes" id="UP001142175"/>
    </source>
</evidence>
<dbReference type="Pfam" id="PF06713">
    <property type="entry name" value="bPH_4"/>
    <property type="match status" value="1"/>
</dbReference>
<dbReference type="AlphaFoldDB" id="A0A9X2PAF0"/>
<evidence type="ECO:0000259" key="2">
    <source>
        <dbReference type="Pfam" id="PF06713"/>
    </source>
</evidence>
<gene>
    <name evidence="3" type="ORF">NU887_20045</name>
</gene>
<reference evidence="3" key="1">
    <citation type="submission" date="2022-08" db="EMBL/GenBank/DDBJ databases">
        <authorList>
            <person name="Zhang D."/>
        </authorList>
    </citation>
    <scope>NUCLEOTIDE SEQUENCE</scope>
    <source>
        <strain evidence="3">XJ19-11</strain>
    </source>
</reference>
<comment type="caution">
    <text evidence="3">The sequence shown here is derived from an EMBL/GenBank/DDBJ whole genome shotgun (WGS) entry which is preliminary data.</text>
</comment>
<feature type="domain" description="Uncharacterized protein YyaB-like PH" evidence="2">
    <location>
        <begin position="58"/>
        <end position="131"/>
    </location>
</feature>
<dbReference type="InterPro" id="IPR009589">
    <property type="entry name" value="PH_YyaB-like"/>
</dbReference>
<keyword evidence="1" id="KW-1133">Transmembrane helix</keyword>
<accession>A0A9X2PAF0</accession>
<dbReference type="RefSeq" id="WP_258425177.1">
    <property type="nucleotide sequence ID" value="NZ_JANSUY010000027.1"/>
</dbReference>
<organism evidence="3 4">
    <name type="scientific">Aquiflexum gelatinilyticum</name>
    <dbReference type="NCBI Taxonomy" id="2961943"/>
    <lineage>
        <taxon>Bacteria</taxon>
        <taxon>Pseudomonadati</taxon>
        <taxon>Bacteroidota</taxon>
        <taxon>Cytophagia</taxon>
        <taxon>Cytophagales</taxon>
        <taxon>Cyclobacteriaceae</taxon>
        <taxon>Aquiflexum</taxon>
    </lineage>
</organism>
<keyword evidence="4" id="KW-1185">Reference proteome</keyword>
<evidence type="ECO:0000256" key="1">
    <source>
        <dbReference type="SAM" id="Phobius"/>
    </source>
</evidence>
<proteinExistence type="predicted"/>
<feature type="transmembrane region" description="Helical" evidence="1">
    <location>
        <begin position="35"/>
        <end position="62"/>
    </location>
</feature>
<protein>
    <submittedName>
        <fullName evidence="3">PH domain-containing protein</fullName>
    </submittedName>
</protein>
<name>A0A9X2PAF0_9BACT</name>
<dbReference type="Proteomes" id="UP001142175">
    <property type="component" value="Unassembled WGS sequence"/>
</dbReference>
<evidence type="ECO:0000313" key="3">
    <source>
        <dbReference type="EMBL" id="MCR9017338.1"/>
    </source>
</evidence>
<dbReference type="GO" id="GO:0030153">
    <property type="term" value="P:bacteriocin immunity"/>
    <property type="evidence" value="ECO:0007669"/>
    <property type="project" value="InterPro"/>
</dbReference>
<keyword evidence="1" id="KW-0812">Transmembrane</keyword>